<keyword evidence="2" id="KW-1185">Reference proteome</keyword>
<dbReference type="OrthoDB" id="9793352at2"/>
<evidence type="ECO:0000313" key="1">
    <source>
        <dbReference type="EMBL" id="PQJ73787.1"/>
    </source>
</evidence>
<reference evidence="1 2" key="1">
    <citation type="submission" date="2016-12" db="EMBL/GenBank/DDBJ databases">
        <title>Trade-off between light-utilization and light-protection in marine flavobacteria.</title>
        <authorList>
            <person name="Kumagai Y."/>
            <person name="Yoshizawa S."/>
            <person name="Kogure K."/>
            <person name="Iwasaki W."/>
        </authorList>
    </citation>
    <scope>NUCLEOTIDE SEQUENCE [LARGE SCALE GENOMIC DNA]</scope>
    <source>
        <strain evidence="1 2">KCTC 22729</strain>
    </source>
</reference>
<dbReference type="AlphaFoldDB" id="A0A2S7W844"/>
<dbReference type="RefSeq" id="WP_105044941.1">
    <property type="nucleotide sequence ID" value="NZ_CP150662.1"/>
</dbReference>
<dbReference type="EMBL" id="MSCL01000001">
    <property type="protein sequence ID" value="PQJ73787.1"/>
    <property type="molecule type" value="Genomic_DNA"/>
</dbReference>
<accession>A0A2S7W844</accession>
<sequence>MLNTIITSKTRLRLLIKFFINVANTGYLRGLAAEMEENTNAIRKELNNLTEAGFLQKEEIASKIIYKANTVHPLFHILQQMVRKHVGIDVIVERVFERLGAVSKIYLIGDYANGIDSGIIEVVVEGVNLNEAYLDNLERKVASELNKKIVIHTTFLFEGKGLLVFQK</sequence>
<dbReference type="Proteomes" id="UP000237608">
    <property type="component" value="Unassembled WGS sequence"/>
</dbReference>
<organism evidence="1 2">
    <name type="scientific">Polaribacter gangjinensis</name>
    <dbReference type="NCBI Taxonomy" id="574710"/>
    <lineage>
        <taxon>Bacteria</taxon>
        <taxon>Pseudomonadati</taxon>
        <taxon>Bacteroidota</taxon>
        <taxon>Flavobacteriia</taxon>
        <taxon>Flavobacteriales</taxon>
        <taxon>Flavobacteriaceae</taxon>
    </lineage>
</organism>
<protein>
    <submittedName>
        <fullName evidence="1">Transcriptional regulator</fullName>
    </submittedName>
</protein>
<proteinExistence type="predicted"/>
<comment type="caution">
    <text evidence="1">The sequence shown here is derived from an EMBL/GenBank/DDBJ whole genome shotgun (WGS) entry which is preliminary data.</text>
</comment>
<name>A0A2S7W844_9FLAO</name>
<evidence type="ECO:0000313" key="2">
    <source>
        <dbReference type="Proteomes" id="UP000237608"/>
    </source>
</evidence>
<gene>
    <name evidence="1" type="ORF">BTO13_00170</name>
</gene>